<dbReference type="Proteomes" id="UP000886191">
    <property type="component" value="Unassembled WGS sequence"/>
</dbReference>
<organism evidence="1">
    <name type="scientific">Pricia antarctica</name>
    <dbReference type="NCBI Taxonomy" id="641691"/>
    <lineage>
        <taxon>Bacteria</taxon>
        <taxon>Pseudomonadati</taxon>
        <taxon>Bacteroidota</taxon>
        <taxon>Flavobacteriia</taxon>
        <taxon>Flavobacteriales</taxon>
        <taxon>Flavobacteriaceae</taxon>
        <taxon>Pricia</taxon>
    </lineage>
</organism>
<sequence>MCNRCDAIKTARQDFKRYFTIKLTLDRNASLTETVRYEKLRTVKKTIEKGSMSIGTGNMETGELKVFCEEYHREFRLLETNPGRANGIIHFDPIENKFIKSTIYWFDEMRFMNILRMCGNCVDFQCSLVKNPRMAIVNIQKCSKLVEVG</sequence>
<proteinExistence type="predicted"/>
<dbReference type="AlphaFoldDB" id="A0A831VRZ5"/>
<protein>
    <submittedName>
        <fullName evidence="1">Uncharacterized protein</fullName>
    </submittedName>
</protein>
<reference evidence="1" key="1">
    <citation type="journal article" date="2020" name="mSystems">
        <title>Genome- and Community-Level Interaction Insights into Carbon Utilization and Element Cycling Functions of Hydrothermarchaeota in Hydrothermal Sediment.</title>
        <authorList>
            <person name="Zhou Z."/>
            <person name="Liu Y."/>
            <person name="Xu W."/>
            <person name="Pan J."/>
            <person name="Luo Z.H."/>
            <person name="Li M."/>
        </authorList>
    </citation>
    <scope>NUCLEOTIDE SEQUENCE [LARGE SCALE GENOMIC DNA]</scope>
    <source>
        <strain evidence="1">HyVt-345</strain>
    </source>
</reference>
<dbReference type="EMBL" id="DRGL01000039">
    <property type="protein sequence ID" value="HEA21467.1"/>
    <property type="molecule type" value="Genomic_DNA"/>
</dbReference>
<name>A0A831VRZ5_9FLAO</name>
<gene>
    <name evidence="1" type="ORF">ENH87_11165</name>
</gene>
<accession>A0A831VRZ5</accession>
<comment type="caution">
    <text evidence="1">The sequence shown here is derived from an EMBL/GenBank/DDBJ whole genome shotgun (WGS) entry which is preliminary data.</text>
</comment>
<evidence type="ECO:0000313" key="1">
    <source>
        <dbReference type="EMBL" id="HEA21467.1"/>
    </source>
</evidence>